<organism evidence="3 4">
    <name type="scientific">Aphanomyces stellatus</name>
    <dbReference type="NCBI Taxonomy" id="120398"/>
    <lineage>
        <taxon>Eukaryota</taxon>
        <taxon>Sar</taxon>
        <taxon>Stramenopiles</taxon>
        <taxon>Oomycota</taxon>
        <taxon>Saprolegniomycetes</taxon>
        <taxon>Saprolegniales</taxon>
        <taxon>Verrucalvaceae</taxon>
        <taxon>Aphanomyces</taxon>
    </lineage>
</organism>
<reference evidence="2" key="2">
    <citation type="submission" date="2019-06" db="EMBL/GenBank/DDBJ databases">
        <title>Genomics analysis of Aphanomyces spp. identifies a new class of oomycete effector associated with host adaptation.</title>
        <authorList>
            <person name="Gaulin E."/>
        </authorList>
    </citation>
    <scope>NUCLEOTIDE SEQUENCE</scope>
    <source>
        <strain evidence="2">CBS 578.67</strain>
    </source>
</reference>
<evidence type="ECO:0000313" key="2">
    <source>
        <dbReference type="EMBL" id="KAF0692745.1"/>
    </source>
</evidence>
<evidence type="ECO:0000313" key="3">
    <source>
        <dbReference type="EMBL" id="VFT92981.1"/>
    </source>
</evidence>
<dbReference type="OrthoDB" id="10554352at2759"/>
<gene>
    <name evidence="3" type="primary">Aste57867_16203</name>
    <name evidence="2" type="ORF">As57867_016147</name>
    <name evidence="3" type="ORF">ASTE57867_16203</name>
</gene>
<sequence>MAMQKSTTDAAILYERVIDAFAAHEHEEQEKDDPLRGKPPEFFKDIATKWRARLAAYAGQQRYAQTARAYEESNAEVSAQDPTDETATPSGALAAPEPPTHPMFSQFPLGFDINSIGRPAPFMDDPHKARPFPSSKRGDDPPPTKRRARQDVVTAPAVVTTTLPATLSFPGAMQAVFSTTRLASRGTKRHFNLLGLVVRMFEPIGDAVVAAGDVVYVEQDGAWTPAKAISADDARATLVIAIVVPADDSGGPATSAPPIHMPRDRIFVALDHCLTDGMAAIAMQELNADDTLGGA</sequence>
<name>A0A485L4X2_9STRA</name>
<dbReference type="EMBL" id="CAADRA010005874">
    <property type="protein sequence ID" value="VFT92981.1"/>
    <property type="molecule type" value="Genomic_DNA"/>
</dbReference>
<keyword evidence="4" id="KW-1185">Reference proteome</keyword>
<proteinExistence type="predicted"/>
<dbReference type="AlphaFoldDB" id="A0A485L4X2"/>
<feature type="region of interest" description="Disordered" evidence="1">
    <location>
        <begin position="118"/>
        <end position="151"/>
    </location>
</feature>
<evidence type="ECO:0000256" key="1">
    <source>
        <dbReference type="SAM" id="MobiDB-lite"/>
    </source>
</evidence>
<protein>
    <submittedName>
        <fullName evidence="3">Aste57867_16203 protein</fullName>
    </submittedName>
</protein>
<feature type="region of interest" description="Disordered" evidence="1">
    <location>
        <begin position="72"/>
        <end position="101"/>
    </location>
</feature>
<feature type="compositionally biased region" description="Polar residues" evidence="1">
    <location>
        <begin position="75"/>
        <end position="89"/>
    </location>
</feature>
<dbReference type="Proteomes" id="UP000332933">
    <property type="component" value="Unassembled WGS sequence"/>
</dbReference>
<dbReference type="EMBL" id="VJMH01005853">
    <property type="protein sequence ID" value="KAF0692745.1"/>
    <property type="molecule type" value="Genomic_DNA"/>
</dbReference>
<reference evidence="3 4" key="1">
    <citation type="submission" date="2019-03" db="EMBL/GenBank/DDBJ databases">
        <authorList>
            <person name="Gaulin E."/>
            <person name="Dumas B."/>
        </authorList>
    </citation>
    <scope>NUCLEOTIDE SEQUENCE [LARGE SCALE GENOMIC DNA]</scope>
    <source>
        <strain evidence="3">CBS 568.67</strain>
    </source>
</reference>
<accession>A0A485L4X2</accession>
<evidence type="ECO:0000313" key="4">
    <source>
        <dbReference type="Proteomes" id="UP000332933"/>
    </source>
</evidence>